<proteinExistence type="predicted"/>
<sequence length="181" mass="21081">MKYLKLFLIATFLSAGAYFFYSSVSNQDILSEESDRIEYITNKVRLDNIGLNKSLDKRDIRLVFALENVSCSSCLNEIDSYINFIEKTYPKKDFSILFWFNMEDREIAEGYYESLGGNYDYSFSEFDTTYYNLLSNGNKLLFVSESNNVFAYTRVPNLITSDEEKKSIFDDVVHNTNLKSK</sequence>
<dbReference type="RefSeq" id="WP_142453061.1">
    <property type="nucleotide sequence ID" value="NZ_FXTP01000002.1"/>
</dbReference>
<dbReference type="EMBL" id="FXTP01000002">
    <property type="protein sequence ID" value="SMO42372.1"/>
    <property type="molecule type" value="Genomic_DNA"/>
</dbReference>
<reference evidence="1 2" key="1">
    <citation type="submission" date="2017-05" db="EMBL/GenBank/DDBJ databases">
        <authorList>
            <person name="Varghese N."/>
            <person name="Submissions S."/>
        </authorList>
    </citation>
    <scope>NUCLEOTIDE SEQUENCE [LARGE SCALE GENOMIC DNA]</scope>
    <source>
        <strain evidence="1 2">DSM 21985</strain>
    </source>
</reference>
<protein>
    <submittedName>
        <fullName evidence="1">Uncharacterized protein</fullName>
    </submittedName>
</protein>
<evidence type="ECO:0000313" key="1">
    <source>
        <dbReference type="EMBL" id="SMO42372.1"/>
    </source>
</evidence>
<evidence type="ECO:0000313" key="2">
    <source>
        <dbReference type="Proteomes" id="UP000317557"/>
    </source>
</evidence>
<dbReference type="Proteomes" id="UP000317557">
    <property type="component" value="Unassembled WGS sequence"/>
</dbReference>
<gene>
    <name evidence="1" type="ORF">SAMN06265219_10236</name>
</gene>
<keyword evidence="2" id="KW-1185">Reference proteome</keyword>
<accession>A0A521B5K0</accession>
<organism evidence="1 2">
    <name type="scientific">Gracilimonas mengyeensis</name>
    <dbReference type="NCBI Taxonomy" id="1302730"/>
    <lineage>
        <taxon>Bacteria</taxon>
        <taxon>Pseudomonadati</taxon>
        <taxon>Balneolota</taxon>
        <taxon>Balneolia</taxon>
        <taxon>Balneolales</taxon>
        <taxon>Balneolaceae</taxon>
        <taxon>Gracilimonas</taxon>
    </lineage>
</organism>
<dbReference type="AlphaFoldDB" id="A0A521B5K0"/>
<name>A0A521B5K0_9BACT</name>